<dbReference type="AlphaFoldDB" id="A0A815T727"/>
<organism evidence="1 2">
    <name type="scientific">Rotaria magnacalcarata</name>
    <dbReference type="NCBI Taxonomy" id="392030"/>
    <lineage>
        <taxon>Eukaryota</taxon>
        <taxon>Metazoa</taxon>
        <taxon>Spiralia</taxon>
        <taxon>Gnathifera</taxon>
        <taxon>Rotifera</taxon>
        <taxon>Eurotatoria</taxon>
        <taxon>Bdelloidea</taxon>
        <taxon>Philodinida</taxon>
        <taxon>Philodinidae</taxon>
        <taxon>Rotaria</taxon>
    </lineage>
</organism>
<dbReference type="OrthoDB" id="10051993at2759"/>
<accession>A0A815T727</accession>
<sequence>MATAAINSKQCFICKKEKANLYSCEGCSEKFCLTDLPKHHQEHVLELEKIVTDCDTFQNNISKQEKDLNHRSLVKQVNDWERDSIMKIKQTAEDCRQKLIRPTDDNIAEIKKKLNQFITDLRKIRDDDDFHEIHLNKWRLLLEELKKKLKQPLNVAILEEPTSFINKISIIIKASFSG</sequence>
<evidence type="ECO:0000313" key="1">
    <source>
        <dbReference type="EMBL" id="CAF1499176.1"/>
    </source>
</evidence>
<reference evidence="1" key="1">
    <citation type="submission" date="2021-02" db="EMBL/GenBank/DDBJ databases">
        <authorList>
            <person name="Nowell W R."/>
        </authorList>
    </citation>
    <scope>NUCLEOTIDE SEQUENCE</scope>
</reference>
<dbReference type="Proteomes" id="UP000663834">
    <property type="component" value="Unassembled WGS sequence"/>
</dbReference>
<evidence type="ECO:0000313" key="2">
    <source>
        <dbReference type="Proteomes" id="UP000663834"/>
    </source>
</evidence>
<gene>
    <name evidence="1" type="ORF">KQP761_LOCUS14534</name>
</gene>
<comment type="caution">
    <text evidence="1">The sequence shown here is derived from an EMBL/GenBank/DDBJ whole genome shotgun (WGS) entry which is preliminary data.</text>
</comment>
<proteinExistence type="predicted"/>
<protein>
    <submittedName>
        <fullName evidence="1">Uncharacterized protein</fullName>
    </submittedName>
</protein>
<name>A0A815T727_9BILA</name>
<dbReference type="EMBL" id="CAJNOW010006870">
    <property type="protein sequence ID" value="CAF1499176.1"/>
    <property type="molecule type" value="Genomic_DNA"/>
</dbReference>